<accession>A0A0G1GEB6</accession>
<proteinExistence type="predicted"/>
<protein>
    <recommendedName>
        <fullName evidence="3">WbqC-like protein</fullName>
    </recommendedName>
</protein>
<dbReference type="EMBL" id="LCFQ01000013">
    <property type="protein sequence ID" value="KKS97208.1"/>
    <property type="molecule type" value="Genomic_DNA"/>
</dbReference>
<dbReference type="InterPro" id="IPR014985">
    <property type="entry name" value="WbqC"/>
</dbReference>
<name>A0A0G1GEB6_9BACT</name>
<dbReference type="Proteomes" id="UP000034090">
    <property type="component" value="Unassembled WGS sequence"/>
</dbReference>
<dbReference type="Pfam" id="PF08889">
    <property type="entry name" value="WbqC"/>
    <property type="match status" value="1"/>
</dbReference>
<comment type="caution">
    <text evidence="1">The sequence shown here is derived from an EMBL/GenBank/DDBJ whole genome shotgun (WGS) entry which is preliminary data.</text>
</comment>
<gene>
    <name evidence="1" type="ORF">UV74_C0013G0330</name>
</gene>
<reference evidence="1 2" key="1">
    <citation type="journal article" date="2015" name="Nature">
        <title>rRNA introns, odd ribosomes, and small enigmatic genomes across a large radiation of phyla.</title>
        <authorList>
            <person name="Brown C.T."/>
            <person name="Hug L.A."/>
            <person name="Thomas B.C."/>
            <person name="Sharon I."/>
            <person name="Castelle C.J."/>
            <person name="Singh A."/>
            <person name="Wilkins M.J."/>
            <person name="Williams K.H."/>
            <person name="Banfield J.F."/>
        </authorList>
    </citation>
    <scope>NUCLEOTIDE SEQUENCE [LARGE SCALE GENOMIC DNA]</scope>
</reference>
<dbReference type="AlphaFoldDB" id="A0A0G1GEB6"/>
<evidence type="ECO:0008006" key="3">
    <source>
        <dbReference type="Google" id="ProtNLM"/>
    </source>
</evidence>
<organism evidence="1 2">
    <name type="scientific">Candidatus Woesebacteria bacterium GW2011_GWB1_43_14</name>
    <dbReference type="NCBI Taxonomy" id="1618578"/>
    <lineage>
        <taxon>Bacteria</taxon>
        <taxon>Candidatus Woeseibacteriota</taxon>
    </lineage>
</organism>
<dbReference type="STRING" id="1618578.UV74_C0013G0330"/>
<evidence type="ECO:0000313" key="2">
    <source>
        <dbReference type="Proteomes" id="UP000034090"/>
    </source>
</evidence>
<sequence>MAERIINVRQPAYLPGVVYFDQLLQSEEGIHVIYDNVQYERRHWGNRNKIINPNGPDGWQWLTVPVITKGKRDQLYSETEIDNSQPWGKHHWKAISQIYSKSPYFDQYAGFFDHLYQRKWDRITDLNVAIVGFLNEQLGIKTKTVLASELGTGADFEDKNMRLIAITKELKGTAYVTVKGTKGYIQPKKFEEAGITLLWHQFEHPTYSQFQGEFIPWMSTIDLLMNCGPESGGIIRANMQKPTAQDY</sequence>
<evidence type="ECO:0000313" key="1">
    <source>
        <dbReference type="EMBL" id="KKS97208.1"/>
    </source>
</evidence>